<feature type="compositionally biased region" description="Polar residues" evidence="1">
    <location>
        <begin position="16"/>
        <end position="26"/>
    </location>
</feature>
<sequence>MIRRCPCQTLAGSGRYVQQGTANRPGQRSGGYATRPLNRNEVGVPLSPQDWALLQLDDHHYSVPYACKNPSTDNDVLRCGPEFDAITARAALAPPLSGRLLLHTD</sequence>
<dbReference type="Proteomes" id="UP000011715">
    <property type="component" value="Unassembled WGS sequence"/>
</dbReference>
<proteinExistence type="predicted"/>
<evidence type="ECO:0000313" key="2">
    <source>
        <dbReference type="EMBL" id="KLU81647.1"/>
    </source>
</evidence>
<keyword evidence="4" id="KW-1185">Reference proteome</keyword>
<reference evidence="3" key="4">
    <citation type="journal article" date="2015" name="G3 (Bethesda)">
        <title>Genome sequences of three phytopathogenic species of the Magnaporthaceae family of fungi.</title>
        <authorList>
            <person name="Okagaki L.H."/>
            <person name="Nunes C.C."/>
            <person name="Sailsbery J."/>
            <person name="Clay B."/>
            <person name="Brown D."/>
            <person name="John T."/>
            <person name="Oh Y."/>
            <person name="Young N."/>
            <person name="Fitzgerald M."/>
            <person name="Haas B.J."/>
            <person name="Zeng Q."/>
            <person name="Young S."/>
            <person name="Adiconis X."/>
            <person name="Fan L."/>
            <person name="Levin J.Z."/>
            <person name="Mitchell T.K."/>
            <person name="Okubara P.A."/>
            <person name="Farman M.L."/>
            <person name="Kohn L.M."/>
            <person name="Birren B."/>
            <person name="Ma L.-J."/>
            <person name="Dean R.A."/>
        </authorList>
    </citation>
    <scope>NUCLEOTIDE SEQUENCE</scope>
    <source>
        <strain evidence="3">ATCC 64411 / 73-15</strain>
    </source>
</reference>
<reference evidence="2" key="3">
    <citation type="submission" date="2011-03" db="EMBL/GenBank/DDBJ databases">
        <title>Annotation of Magnaporthe poae ATCC 64411.</title>
        <authorList>
            <person name="Ma L.-J."/>
            <person name="Dead R."/>
            <person name="Young S.K."/>
            <person name="Zeng Q."/>
            <person name="Gargeya S."/>
            <person name="Fitzgerald M."/>
            <person name="Haas B."/>
            <person name="Abouelleil A."/>
            <person name="Alvarado L."/>
            <person name="Arachchi H.M."/>
            <person name="Berlin A."/>
            <person name="Brown A."/>
            <person name="Chapman S.B."/>
            <person name="Chen Z."/>
            <person name="Dunbar C."/>
            <person name="Freedman E."/>
            <person name="Gearin G."/>
            <person name="Gellesch M."/>
            <person name="Goldberg J."/>
            <person name="Griggs A."/>
            <person name="Gujja S."/>
            <person name="Heiman D."/>
            <person name="Howarth C."/>
            <person name="Larson L."/>
            <person name="Lui A."/>
            <person name="MacDonald P.J.P."/>
            <person name="Mehta T."/>
            <person name="Montmayeur A."/>
            <person name="Murphy C."/>
            <person name="Neiman D."/>
            <person name="Pearson M."/>
            <person name="Priest M."/>
            <person name="Roberts A."/>
            <person name="Saif S."/>
            <person name="Shea T."/>
            <person name="Shenoy N."/>
            <person name="Sisk P."/>
            <person name="Stolte C."/>
            <person name="Sykes S."/>
            <person name="Yandava C."/>
            <person name="Wortman J."/>
            <person name="Nusbaum C."/>
            <person name="Birren B."/>
        </authorList>
    </citation>
    <scope>NUCLEOTIDE SEQUENCE</scope>
    <source>
        <strain evidence="2">ATCC 64411</strain>
    </source>
</reference>
<protein>
    <submittedName>
        <fullName evidence="2 3">Uncharacterized protein</fullName>
    </submittedName>
</protein>
<dbReference type="AlphaFoldDB" id="A0A0C4DLT6"/>
<dbReference type="EMBL" id="ADBL01000166">
    <property type="status" value="NOT_ANNOTATED_CDS"/>
    <property type="molecule type" value="Genomic_DNA"/>
</dbReference>
<dbReference type="EMBL" id="GL876966">
    <property type="protein sequence ID" value="KLU81647.1"/>
    <property type="molecule type" value="Genomic_DNA"/>
</dbReference>
<reference evidence="4" key="2">
    <citation type="submission" date="2010-05" db="EMBL/GenBank/DDBJ databases">
        <title>The genome sequence of Magnaporthe poae strain ATCC 64411.</title>
        <authorList>
            <person name="Ma L.-J."/>
            <person name="Dead R."/>
            <person name="Young S."/>
            <person name="Zeng Q."/>
            <person name="Koehrsen M."/>
            <person name="Alvarado L."/>
            <person name="Berlin A."/>
            <person name="Chapman S.B."/>
            <person name="Chen Z."/>
            <person name="Freedman E."/>
            <person name="Gellesch M."/>
            <person name="Goldberg J."/>
            <person name="Griggs A."/>
            <person name="Gujja S."/>
            <person name="Heilman E.R."/>
            <person name="Heiman D."/>
            <person name="Hepburn T."/>
            <person name="Howarth C."/>
            <person name="Jen D."/>
            <person name="Larson L."/>
            <person name="Mehta T."/>
            <person name="Neiman D."/>
            <person name="Pearson M."/>
            <person name="Roberts A."/>
            <person name="Saif S."/>
            <person name="Shea T."/>
            <person name="Shenoy N."/>
            <person name="Sisk P."/>
            <person name="Stolte C."/>
            <person name="Sykes S."/>
            <person name="Walk T."/>
            <person name="White J."/>
            <person name="Yandava C."/>
            <person name="Haas B."/>
            <person name="Nusbaum C."/>
            <person name="Birren B."/>
        </authorList>
    </citation>
    <scope>NUCLEOTIDE SEQUENCE [LARGE SCALE GENOMIC DNA]</scope>
    <source>
        <strain evidence="4">ATCC 64411 / 73-15</strain>
    </source>
</reference>
<dbReference type="VEuPathDB" id="FungiDB:MAPG_00732"/>
<gene>
    <name evidence="2" type="ORF">MAPG_00732</name>
</gene>
<accession>A0A0C4DLT6</accession>
<evidence type="ECO:0000256" key="1">
    <source>
        <dbReference type="SAM" id="MobiDB-lite"/>
    </source>
</evidence>
<reference evidence="3" key="5">
    <citation type="submission" date="2015-06" db="UniProtKB">
        <authorList>
            <consortium name="EnsemblFungi"/>
        </authorList>
    </citation>
    <scope>IDENTIFICATION</scope>
    <source>
        <strain evidence="3">ATCC 64411</strain>
    </source>
</reference>
<reference evidence="2" key="1">
    <citation type="submission" date="2010-05" db="EMBL/GenBank/DDBJ databases">
        <title>The Genome Sequence of Magnaporthe poae strain ATCC 64411.</title>
        <authorList>
            <consortium name="The Broad Institute Genome Sequencing Platform"/>
            <consortium name="Broad Institute Genome Sequencing Center for Infectious Disease"/>
            <person name="Ma L.-J."/>
            <person name="Dead R."/>
            <person name="Young S."/>
            <person name="Zeng Q."/>
            <person name="Koehrsen M."/>
            <person name="Alvarado L."/>
            <person name="Berlin A."/>
            <person name="Chapman S.B."/>
            <person name="Chen Z."/>
            <person name="Freedman E."/>
            <person name="Gellesch M."/>
            <person name="Goldberg J."/>
            <person name="Griggs A."/>
            <person name="Gujja S."/>
            <person name="Heilman E.R."/>
            <person name="Heiman D."/>
            <person name="Hepburn T."/>
            <person name="Howarth C."/>
            <person name="Jen D."/>
            <person name="Larson L."/>
            <person name="Mehta T."/>
            <person name="Neiman D."/>
            <person name="Pearson M."/>
            <person name="Roberts A."/>
            <person name="Saif S."/>
            <person name="Shea T."/>
            <person name="Shenoy N."/>
            <person name="Sisk P."/>
            <person name="Stolte C."/>
            <person name="Sykes S."/>
            <person name="Walk T."/>
            <person name="White J."/>
            <person name="Yandava C."/>
            <person name="Haas B."/>
            <person name="Nusbaum C."/>
            <person name="Birren B."/>
        </authorList>
    </citation>
    <scope>NUCLEOTIDE SEQUENCE</scope>
    <source>
        <strain evidence="2">ATCC 64411</strain>
    </source>
</reference>
<feature type="region of interest" description="Disordered" evidence="1">
    <location>
        <begin position="16"/>
        <end position="40"/>
    </location>
</feature>
<evidence type="ECO:0000313" key="3">
    <source>
        <dbReference type="EnsemblFungi" id="MAPG_00732T0"/>
    </source>
</evidence>
<organism evidence="3 4">
    <name type="scientific">Magnaporthiopsis poae (strain ATCC 64411 / 73-15)</name>
    <name type="common">Kentucky bluegrass fungus</name>
    <name type="synonym">Magnaporthe poae</name>
    <dbReference type="NCBI Taxonomy" id="644358"/>
    <lineage>
        <taxon>Eukaryota</taxon>
        <taxon>Fungi</taxon>
        <taxon>Dikarya</taxon>
        <taxon>Ascomycota</taxon>
        <taxon>Pezizomycotina</taxon>
        <taxon>Sordariomycetes</taxon>
        <taxon>Sordariomycetidae</taxon>
        <taxon>Magnaporthales</taxon>
        <taxon>Magnaporthaceae</taxon>
        <taxon>Magnaporthiopsis</taxon>
    </lineage>
</organism>
<evidence type="ECO:0000313" key="4">
    <source>
        <dbReference type="Proteomes" id="UP000011715"/>
    </source>
</evidence>
<name>A0A0C4DLT6_MAGP6</name>
<dbReference type="EnsemblFungi" id="MAPG_00732T0">
    <property type="protein sequence ID" value="MAPG_00732T0"/>
    <property type="gene ID" value="MAPG_00732"/>
</dbReference>